<comment type="caution">
    <text evidence="2">The sequence shown here is derived from an EMBL/GenBank/DDBJ whole genome shotgun (WGS) entry which is preliminary data.</text>
</comment>
<feature type="transmembrane region" description="Helical" evidence="1">
    <location>
        <begin position="123"/>
        <end position="143"/>
    </location>
</feature>
<feature type="transmembrane region" description="Helical" evidence="1">
    <location>
        <begin position="85"/>
        <end position="103"/>
    </location>
</feature>
<dbReference type="Proteomes" id="UP000660885">
    <property type="component" value="Unassembled WGS sequence"/>
</dbReference>
<dbReference type="EMBL" id="JAETWB010000033">
    <property type="protein sequence ID" value="MBL6081675.1"/>
    <property type="molecule type" value="Genomic_DNA"/>
</dbReference>
<protein>
    <submittedName>
        <fullName evidence="2">Uncharacterized protein</fullName>
    </submittedName>
</protein>
<feature type="transmembrane region" description="Helical" evidence="1">
    <location>
        <begin position="16"/>
        <end position="35"/>
    </location>
</feature>
<sequence>MSDTIAHVALLLRRELLATSLGLLFLAMAVPTLFGLALDGRTIVGVSVWLKPFKFQLSLAVHVLTVALALGVIERRAREGRMVRAILLIFSAMLLFEVCWITVQGGRGLPSHFATSAFDLAMYVLMGIGATFIVLATALFGVLALRHPAPEVPRLVSLAVGLGLLVSGIAGLVTGWSISLNNGAVVGSIGDAGLSIPLLGWSGTAGDIRVAHFVGLHAAQSLPLLGLALRAWTTRRARSALVVASLLWSGATVGLLIQALAGRPFIPLG</sequence>
<evidence type="ECO:0000313" key="3">
    <source>
        <dbReference type="Proteomes" id="UP000660885"/>
    </source>
</evidence>
<evidence type="ECO:0000313" key="2">
    <source>
        <dbReference type="EMBL" id="MBL6081675.1"/>
    </source>
</evidence>
<gene>
    <name evidence="2" type="ORF">JMJ56_27180</name>
</gene>
<keyword evidence="1" id="KW-0472">Membrane</keyword>
<keyword evidence="3" id="KW-1185">Reference proteome</keyword>
<reference evidence="2 3" key="1">
    <citation type="submission" date="2021-01" db="EMBL/GenBank/DDBJ databases">
        <title>Belnapia mucosa sp. nov. and Belnapia arida sp. nov., isolated from the Tabernas Desert (Almeria, Spain).</title>
        <authorList>
            <person name="Molina-Menor E."/>
            <person name="Vidal-Verdu A."/>
            <person name="Calonge A."/>
            <person name="Satari L."/>
            <person name="Pereto J."/>
            <person name="Porcar M."/>
        </authorList>
    </citation>
    <scope>NUCLEOTIDE SEQUENCE [LARGE SCALE GENOMIC DNA]</scope>
    <source>
        <strain evidence="2 3">T18</strain>
    </source>
</reference>
<name>A0ABS1UAW0_9PROT</name>
<dbReference type="RefSeq" id="WP_202834890.1">
    <property type="nucleotide sequence ID" value="NZ_JAETWB010000033.1"/>
</dbReference>
<accession>A0ABS1UAW0</accession>
<organism evidence="2 3">
    <name type="scientific">Belnapia arida</name>
    <dbReference type="NCBI Taxonomy" id="2804533"/>
    <lineage>
        <taxon>Bacteria</taxon>
        <taxon>Pseudomonadati</taxon>
        <taxon>Pseudomonadota</taxon>
        <taxon>Alphaproteobacteria</taxon>
        <taxon>Acetobacterales</taxon>
        <taxon>Roseomonadaceae</taxon>
        <taxon>Belnapia</taxon>
    </lineage>
</organism>
<keyword evidence="1" id="KW-0812">Transmembrane</keyword>
<feature type="transmembrane region" description="Helical" evidence="1">
    <location>
        <begin position="241"/>
        <end position="261"/>
    </location>
</feature>
<evidence type="ECO:0000256" key="1">
    <source>
        <dbReference type="SAM" id="Phobius"/>
    </source>
</evidence>
<proteinExistence type="predicted"/>
<feature type="transmembrane region" description="Helical" evidence="1">
    <location>
        <begin position="210"/>
        <end position="229"/>
    </location>
</feature>
<keyword evidence="1" id="KW-1133">Transmembrane helix</keyword>
<feature type="transmembrane region" description="Helical" evidence="1">
    <location>
        <begin position="155"/>
        <end position="178"/>
    </location>
</feature>
<feature type="transmembrane region" description="Helical" evidence="1">
    <location>
        <begin position="55"/>
        <end position="73"/>
    </location>
</feature>